<dbReference type="RefSeq" id="WP_208058520.1">
    <property type="nucleotide sequence ID" value="NZ_JAGDYP010000003.1"/>
</dbReference>
<comment type="caution">
    <text evidence="1">The sequence shown here is derived from an EMBL/GenBank/DDBJ whole genome shotgun (WGS) entry which is preliminary data.</text>
</comment>
<name>A0ABS3PX78_9FLAO</name>
<gene>
    <name evidence="1" type="ORF">J4N46_05865</name>
</gene>
<dbReference type="Pfam" id="PF15890">
    <property type="entry name" value="Peptidase_Mx1"/>
    <property type="match status" value="1"/>
</dbReference>
<dbReference type="InterPro" id="IPR030890">
    <property type="entry name" value="LP_HExxH_w_TonB"/>
</dbReference>
<dbReference type="PROSITE" id="PS51257">
    <property type="entry name" value="PROKAR_LIPOPROTEIN"/>
    <property type="match status" value="1"/>
</dbReference>
<dbReference type="NCBIfam" id="TIGR04549">
    <property type="entry name" value="LP_HExxH_w_tonB"/>
    <property type="match status" value="1"/>
</dbReference>
<reference evidence="1 2" key="1">
    <citation type="submission" date="2021-03" db="EMBL/GenBank/DDBJ databases">
        <title>Isolation and description of Capnocytophaga bilenii sp. nov., a novel Capnocytophaga species, isolated from a gingivitis subject.</title>
        <authorList>
            <person name="Antezack A."/>
            <person name="Monnet-Corti V."/>
            <person name="La Scola B."/>
        </authorList>
    </citation>
    <scope>NUCLEOTIDE SEQUENCE [LARGE SCALE GENOMIC DNA]</scope>
    <source>
        <strain evidence="1 2">Marseille-Q4570</strain>
    </source>
</reference>
<sequence>MKKKSLIMSLAAVVLTACNDKETLNPESVLKESIVARTALDEYIDATFTRPYNITVTYRYVDSDFDNSRYLYPPTESKVRPLLEIVRSVWIDAYTEIAGPNFVKEIAPRQIALIGGHNYNSSGTRTLGIADSGLKITLFEVDLLDKRNQRATREYFHTIQHEYCHIINQKKPYDPDFAKITPDGYISTWYNVSTAEANEAGFITPYSMLNDKEDFAEITSGMLSGSRAAWDARVDAISSATGKAAIRRKEAFVADYFKKKWNIDIYELQAKVEDKMIAALR</sequence>
<evidence type="ECO:0000313" key="1">
    <source>
        <dbReference type="EMBL" id="MBO1883951.1"/>
    </source>
</evidence>
<proteinExistence type="predicted"/>
<protein>
    <submittedName>
        <fullName evidence="1">Zinc-binding metallopeptidase</fullName>
    </submittedName>
</protein>
<keyword evidence="2" id="KW-1185">Reference proteome</keyword>
<accession>A0ABS3PX78</accession>
<dbReference type="EMBL" id="JAGDYP010000003">
    <property type="protein sequence ID" value="MBO1883951.1"/>
    <property type="molecule type" value="Genomic_DNA"/>
</dbReference>
<dbReference type="Proteomes" id="UP000681610">
    <property type="component" value="Unassembled WGS sequence"/>
</dbReference>
<evidence type="ECO:0000313" key="2">
    <source>
        <dbReference type="Proteomes" id="UP000681610"/>
    </source>
</evidence>
<organism evidence="1 2">
    <name type="scientific">Capnocytophaga bilenii</name>
    <dbReference type="NCBI Taxonomy" id="2819369"/>
    <lineage>
        <taxon>Bacteria</taxon>
        <taxon>Pseudomonadati</taxon>
        <taxon>Bacteroidota</taxon>
        <taxon>Flavobacteriia</taxon>
        <taxon>Flavobacteriales</taxon>
        <taxon>Flavobacteriaceae</taxon>
        <taxon>Capnocytophaga</taxon>
    </lineage>
</organism>
<dbReference type="Gene3D" id="3.40.390.70">
    <property type="match status" value="1"/>
</dbReference>
<dbReference type="SUPFAM" id="SSF55486">
    <property type="entry name" value="Metalloproteases ('zincins'), catalytic domain"/>
    <property type="match status" value="1"/>
</dbReference>